<feature type="transmembrane region" description="Helical" evidence="6">
    <location>
        <begin position="285"/>
        <end position="303"/>
    </location>
</feature>
<gene>
    <name evidence="7" type="ORF">ACFFP0_12060</name>
</gene>
<dbReference type="PANTHER" id="PTHR30250:SF11">
    <property type="entry name" value="O-ANTIGEN TRANSPORTER-RELATED"/>
    <property type="match status" value="1"/>
</dbReference>
<feature type="transmembrane region" description="Helical" evidence="6">
    <location>
        <begin position="203"/>
        <end position="221"/>
    </location>
</feature>
<feature type="transmembrane region" description="Helical" evidence="6">
    <location>
        <begin position="108"/>
        <end position="126"/>
    </location>
</feature>
<dbReference type="InterPro" id="IPR002797">
    <property type="entry name" value="Polysacc_synth"/>
</dbReference>
<dbReference type="Pfam" id="PF01943">
    <property type="entry name" value="Polysacc_synt"/>
    <property type="match status" value="1"/>
</dbReference>
<feature type="transmembrane region" description="Helical" evidence="6">
    <location>
        <begin position="352"/>
        <end position="373"/>
    </location>
</feature>
<keyword evidence="8" id="KW-1185">Reference proteome</keyword>
<feature type="transmembrane region" description="Helical" evidence="6">
    <location>
        <begin position="78"/>
        <end position="96"/>
    </location>
</feature>
<dbReference type="EMBL" id="JBHMAA010000014">
    <property type="protein sequence ID" value="MFB9949589.1"/>
    <property type="molecule type" value="Genomic_DNA"/>
</dbReference>
<feature type="transmembrane region" description="Helical" evidence="6">
    <location>
        <begin position="227"/>
        <end position="247"/>
    </location>
</feature>
<feature type="transmembrane region" description="Helical" evidence="6">
    <location>
        <begin position="138"/>
        <end position="160"/>
    </location>
</feature>
<evidence type="ECO:0000256" key="2">
    <source>
        <dbReference type="ARBA" id="ARBA00022475"/>
    </source>
</evidence>
<sequence>MLLKSTLIYGPAILLTRISALLFLVIATRLIDKTEYGLLTLVVTVGEMTDVAVTNWLRISLLRLGGKGDVTRGSLVRAGNILLCTTLLALVIAVVASNLVVPERWADFSVAVCAYLVAGAIARYALVILQMQQRHSAYAMLEFLRALLQLVFPVATMFLVEHNSFFAISLSSSFGTLVAGIVAGIVASRQIVSGPPRFTHREFFALGVPIVVMALVSFGLANAERVFLKIYHDATAVAVFAAAYALARQPVDMIANAINMGAFPEAVGRFDEEGPAAAAALLKQFLALIFTLSLPVAALLAALGHDLTELLLPASYDGPYNLLFAIVAGSAVCTNLADFVYGAVVYAHKRPWLLIVSKFSGSTATIALSFILIPRMVEVGAALALAGGAVVNLLVSMVISERLTPIPLPWRALTISLAISAGMGVAAALVSHYLGDMHVIVRLAAAGSAAGIIFLGLNALCYPEETRHGFDMVRNRLQQFV</sequence>
<feature type="transmembrane region" description="Helical" evidence="6">
    <location>
        <begin position="412"/>
        <end position="434"/>
    </location>
</feature>
<feature type="transmembrane region" description="Helical" evidence="6">
    <location>
        <begin position="323"/>
        <end position="345"/>
    </location>
</feature>
<evidence type="ECO:0000256" key="3">
    <source>
        <dbReference type="ARBA" id="ARBA00022692"/>
    </source>
</evidence>
<reference evidence="7 8" key="1">
    <citation type="submission" date="2024-09" db="EMBL/GenBank/DDBJ databases">
        <authorList>
            <person name="Sun Q."/>
            <person name="Mori K."/>
        </authorList>
    </citation>
    <scope>NUCLEOTIDE SEQUENCE [LARGE SCALE GENOMIC DNA]</scope>
    <source>
        <strain evidence="7 8">TBRC 4938</strain>
    </source>
</reference>
<evidence type="ECO:0000256" key="1">
    <source>
        <dbReference type="ARBA" id="ARBA00004651"/>
    </source>
</evidence>
<keyword evidence="4 6" id="KW-1133">Transmembrane helix</keyword>
<evidence type="ECO:0000313" key="8">
    <source>
        <dbReference type="Proteomes" id="UP001589692"/>
    </source>
</evidence>
<dbReference type="Proteomes" id="UP001589692">
    <property type="component" value="Unassembled WGS sequence"/>
</dbReference>
<keyword evidence="5 6" id="KW-0472">Membrane</keyword>
<comment type="caution">
    <text evidence="7">The sequence shown here is derived from an EMBL/GenBank/DDBJ whole genome shotgun (WGS) entry which is preliminary data.</text>
</comment>
<evidence type="ECO:0000313" key="7">
    <source>
        <dbReference type="EMBL" id="MFB9949589.1"/>
    </source>
</evidence>
<dbReference type="InterPro" id="IPR050833">
    <property type="entry name" value="Poly_Biosynth_Transport"/>
</dbReference>
<keyword evidence="3 6" id="KW-0812">Transmembrane</keyword>
<evidence type="ECO:0000256" key="6">
    <source>
        <dbReference type="SAM" id="Phobius"/>
    </source>
</evidence>
<proteinExistence type="predicted"/>
<accession>A0ABV6AG30</accession>
<dbReference type="PANTHER" id="PTHR30250">
    <property type="entry name" value="PST FAMILY PREDICTED COLANIC ACID TRANSPORTER"/>
    <property type="match status" value="1"/>
</dbReference>
<keyword evidence="2" id="KW-1003">Cell membrane</keyword>
<feature type="transmembrane region" description="Helical" evidence="6">
    <location>
        <begin position="36"/>
        <end position="57"/>
    </location>
</feature>
<feature type="transmembrane region" description="Helical" evidence="6">
    <location>
        <begin position="440"/>
        <end position="462"/>
    </location>
</feature>
<feature type="transmembrane region" description="Helical" evidence="6">
    <location>
        <begin position="379"/>
        <end position="400"/>
    </location>
</feature>
<feature type="transmembrane region" description="Helical" evidence="6">
    <location>
        <begin position="166"/>
        <end position="191"/>
    </location>
</feature>
<organism evidence="7 8">
    <name type="scientific">Rhizobium puerariae</name>
    <dbReference type="NCBI Taxonomy" id="1585791"/>
    <lineage>
        <taxon>Bacteria</taxon>
        <taxon>Pseudomonadati</taxon>
        <taxon>Pseudomonadota</taxon>
        <taxon>Alphaproteobacteria</taxon>
        <taxon>Hyphomicrobiales</taxon>
        <taxon>Rhizobiaceae</taxon>
        <taxon>Rhizobium/Agrobacterium group</taxon>
        <taxon>Rhizobium</taxon>
    </lineage>
</organism>
<comment type="subcellular location">
    <subcellularLocation>
        <location evidence="1">Cell membrane</location>
        <topology evidence="1">Multi-pass membrane protein</topology>
    </subcellularLocation>
</comment>
<feature type="transmembrane region" description="Helical" evidence="6">
    <location>
        <begin position="7"/>
        <end position="30"/>
    </location>
</feature>
<dbReference type="RefSeq" id="WP_377260780.1">
    <property type="nucleotide sequence ID" value="NZ_JBHMAA010000014.1"/>
</dbReference>
<protein>
    <submittedName>
        <fullName evidence="7">Lipopolysaccharide biosynthesis protein</fullName>
    </submittedName>
</protein>
<evidence type="ECO:0000256" key="5">
    <source>
        <dbReference type="ARBA" id="ARBA00023136"/>
    </source>
</evidence>
<name>A0ABV6AG30_9HYPH</name>
<evidence type="ECO:0000256" key="4">
    <source>
        <dbReference type="ARBA" id="ARBA00022989"/>
    </source>
</evidence>